<feature type="compositionally biased region" description="Pro residues" evidence="2">
    <location>
        <begin position="474"/>
        <end position="485"/>
    </location>
</feature>
<evidence type="ECO:0000256" key="2">
    <source>
        <dbReference type="SAM" id="MobiDB-lite"/>
    </source>
</evidence>
<feature type="region of interest" description="Disordered" evidence="2">
    <location>
        <begin position="591"/>
        <end position="611"/>
    </location>
</feature>
<comment type="caution">
    <text evidence="3">The sequence shown here is derived from an EMBL/GenBank/DDBJ whole genome shotgun (WGS) entry which is preliminary data.</text>
</comment>
<dbReference type="InterPro" id="IPR051576">
    <property type="entry name" value="PX-Rho_GAP"/>
</dbReference>
<dbReference type="PANTHER" id="PTHR15729">
    <property type="entry name" value="CDC42 GTPASE-ACTIVATING PROTEIN"/>
    <property type="match status" value="1"/>
</dbReference>
<feature type="compositionally biased region" description="Polar residues" evidence="2">
    <location>
        <begin position="199"/>
        <end position="216"/>
    </location>
</feature>
<feature type="compositionally biased region" description="Low complexity" evidence="2">
    <location>
        <begin position="463"/>
        <end position="473"/>
    </location>
</feature>
<dbReference type="GO" id="GO:0015629">
    <property type="term" value="C:actin cytoskeleton"/>
    <property type="evidence" value="ECO:0007669"/>
    <property type="project" value="TreeGrafter"/>
</dbReference>
<feature type="compositionally biased region" description="Low complexity" evidence="2">
    <location>
        <begin position="50"/>
        <end position="60"/>
    </location>
</feature>
<feature type="compositionally biased region" description="Polar residues" evidence="2">
    <location>
        <begin position="810"/>
        <end position="823"/>
    </location>
</feature>
<dbReference type="AlphaFoldDB" id="A0A9D3RN78"/>
<protein>
    <submittedName>
        <fullName evidence="3">Uncharacterized protein</fullName>
    </submittedName>
</protein>
<feature type="region of interest" description="Disordered" evidence="2">
    <location>
        <begin position="1"/>
        <end position="496"/>
    </location>
</feature>
<sequence length="845" mass="89562">MEMSATPVSDITEPAPNHPGAVAVETRREGPPVSAASLLPPPPPPKKAARMLALALAESAQHATELSQRRASGPPTPSSPLPPQSPPDRPPAPDRPLRTPASTAPSPPATTPPPPRPAEGQETAGGPSPDGSDCAKSPAAPSASADANVAASRGNDSSLCSAALSSAHASQHASPPTQHASPHTTCQPPHSTPAPTHASPRTNITPRASPERTQLPVSLPSPVNHAREGGATPQQHPETQASGGAPSPTVPKPAETPVTAETAQPRAAPVPPAPLRPAEKPREAAPRAAPSPWPRPRLQRHAPAPPARGGEQAGGRRVLRRGSRQRLQLPRHPGGGGGAGLGGGAPPTAGPAPRKSSAHQPAYLYYPKAEGPAEPPPPEAYYHPRAVPAGPPYHYRPESVPPHVSWASKPSRRCCTPPAPTGATLPWGPGPSTSPSSPRALPGGVPPRQAPQAGYGVPDGAWRAPPSAGSSPSTPRPRPPRTPPSPREDEPAYYQRPAYHYKAVYRPAPPPPAAPQGDYHVTQLQPYFENGRVQYRYSPYSGALPPDGACYESEAFVSRDMPPSGGARGGAYLAWDPQDSERLYMHSLRRESRARQKVKGHGPPPYDNVPILEAGLPEIRHLRSKSDPGKAVLMAAVHHHHPRHPPLDPDAPVYADQDRRYHGNGLAHHSGSRSSQHAQHQDPSLKGELTDHRQGGRHRQEPPESRGHPPLYEYPDSDRHTGRVKDDPQVPLKAAAAPKSERSQCARERHHYHHQPPEGAEWDPRVNHAPQPHGKRAASHYDNLDDYHPAPQQPAPHGRGGAGHFPGSGFTPSHGNRTFSTALGQGAFLPAELPLQRPETEVRAE</sequence>
<feature type="compositionally biased region" description="Pro residues" evidence="2">
    <location>
        <begin position="74"/>
        <end position="90"/>
    </location>
</feature>
<feature type="compositionally biased region" description="Basic and acidic residues" evidence="2">
    <location>
        <begin position="716"/>
        <end position="728"/>
    </location>
</feature>
<dbReference type="GO" id="GO:0007264">
    <property type="term" value="P:small GTPase-mediated signal transduction"/>
    <property type="evidence" value="ECO:0007669"/>
    <property type="project" value="TreeGrafter"/>
</dbReference>
<evidence type="ECO:0000313" key="4">
    <source>
        <dbReference type="Proteomes" id="UP001044222"/>
    </source>
</evidence>
<keyword evidence="4" id="KW-1185">Reference proteome</keyword>
<dbReference type="PANTHER" id="PTHR15729:SF11">
    <property type="entry name" value="RHO GTPASE-ACTIVATING PROTEIN 33"/>
    <property type="match status" value="1"/>
</dbReference>
<feature type="compositionally biased region" description="Basic and acidic residues" evidence="2">
    <location>
        <begin position="679"/>
        <end position="707"/>
    </location>
</feature>
<feature type="compositionally biased region" description="Pro residues" evidence="2">
    <location>
        <begin position="105"/>
        <end position="117"/>
    </location>
</feature>
<feature type="compositionally biased region" description="Low complexity" evidence="2">
    <location>
        <begin position="132"/>
        <end position="174"/>
    </location>
</feature>
<feature type="region of interest" description="Disordered" evidence="2">
    <location>
        <begin position="638"/>
        <end position="845"/>
    </location>
</feature>
<proteinExistence type="predicted"/>
<dbReference type="GO" id="GO:0005938">
    <property type="term" value="C:cell cortex"/>
    <property type="evidence" value="ECO:0007669"/>
    <property type="project" value="TreeGrafter"/>
</dbReference>
<dbReference type="GO" id="GO:0001650">
    <property type="term" value="C:fibrillar center"/>
    <property type="evidence" value="ECO:0007669"/>
    <property type="project" value="TreeGrafter"/>
</dbReference>
<feature type="compositionally biased region" description="Polar residues" evidence="2">
    <location>
        <begin position="232"/>
        <end position="242"/>
    </location>
</feature>
<name>A0A9D3RN78_ANGAN</name>
<organism evidence="3 4">
    <name type="scientific">Anguilla anguilla</name>
    <name type="common">European freshwater eel</name>
    <name type="synonym">Muraena anguilla</name>
    <dbReference type="NCBI Taxonomy" id="7936"/>
    <lineage>
        <taxon>Eukaryota</taxon>
        <taxon>Metazoa</taxon>
        <taxon>Chordata</taxon>
        <taxon>Craniata</taxon>
        <taxon>Vertebrata</taxon>
        <taxon>Euteleostomi</taxon>
        <taxon>Actinopterygii</taxon>
        <taxon>Neopterygii</taxon>
        <taxon>Teleostei</taxon>
        <taxon>Anguilliformes</taxon>
        <taxon>Anguillidae</taxon>
        <taxon>Anguilla</taxon>
    </lineage>
</organism>
<dbReference type="GO" id="GO:0005794">
    <property type="term" value="C:Golgi apparatus"/>
    <property type="evidence" value="ECO:0007669"/>
    <property type="project" value="TreeGrafter"/>
</dbReference>
<gene>
    <name evidence="3" type="ORF">ANANG_G00233220</name>
</gene>
<feature type="compositionally biased region" description="Polar residues" evidence="2">
    <location>
        <begin position="61"/>
        <end position="70"/>
    </location>
</feature>
<evidence type="ECO:0000313" key="3">
    <source>
        <dbReference type="EMBL" id="KAG5836864.1"/>
    </source>
</evidence>
<evidence type="ECO:0000256" key="1">
    <source>
        <dbReference type="ARBA" id="ARBA00022468"/>
    </source>
</evidence>
<keyword evidence="1" id="KW-0343">GTPase activation</keyword>
<dbReference type="GO" id="GO:0005096">
    <property type="term" value="F:GTPase activator activity"/>
    <property type="evidence" value="ECO:0007669"/>
    <property type="project" value="UniProtKB-KW"/>
</dbReference>
<feature type="compositionally biased region" description="Polar residues" evidence="2">
    <location>
        <begin position="175"/>
        <end position="189"/>
    </location>
</feature>
<dbReference type="EMBL" id="JAFIRN010000013">
    <property type="protein sequence ID" value="KAG5836864.1"/>
    <property type="molecule type" value="Genomic_DNA"/>
</dbReference>
<reference evidence="3" key="1">
    <citation type="submission" date="2021-01" db="EMBL/GenBank/DDBJ databases">
        <title>A chromosome-scale assembly of European eel, Anguilla anguilla.</title>
        <authorList>
            <person name="Henkel C."/>
            <person name="Jong-Raadsen S.A."/>
            <person name="Dufour S."/>
            <person name="Weltzien F.-A."/>
            <person name="Palstra A.P."/>
            <person name="Pelster B."/>
            <person name="Spaink H.P."/>
            <person name="Van Den Thillart G.E."/>
            <person name="Jansen H."/>
            <person name="Zahm M."/>
            <person name="Klopp C."/>
            <person name="Cedric C."/>
            <person name="Louis A."/>
            <person name="Berthelot C."/>
            <person name="Parey E."/>
            <person name="Roest Crollius H."/>
            <person name="Montfort J."/>
            <person name="Robinson-Rechavi M."/>
            <person name="Bucao C."/>
            <person name="Bouchez O."/>
            <person name="Gislard M."/>
            <person name="Lluch J."/>
            <person name="Milhes M."/>
            <person name="Lampietro C."/>
            <person name="Lopez Roques C."/>
            <person name="Donnadieu C."/>
            <person name="Braasch I."/>
            <person name="Desvignes T."/>
            <person name="Postlethwait J."/>
            <person name="Bobe J."/>
            <person name="Guiguen Y."/>
            <person name="Dirks R."/>
        </authorList>
    </citation>
    <scope>NUCLEOTIDE SEQUENCE</scope>
    <source>
        <strain evidence="3">Tag_6206</strain>
        <tissue evidence="3">Liver</tissue>
    </source>
</reference>
<dbReference type="Proteomes" id="UP001044222">
    <property type="component" value="Chromosome 13"/>
</dbReference>
<dbReference type="GO" id="GO:0005654">
    <property type="term" value="C:nucleoplasm"/>
    <property type="evidence" value="ECO:0007669"/>
    <property type="project" value="TreeGrafter"/>
</dbReference>
<accession>A0A9D3RN78</accession>
<feature type="compositionally biased region" description="Gly residues" evidence="2">
    <location>
        <begin position="333"/>
        <end position="345"/>
    </location>
</feature>
<dbReference type="GO" id="GO:0005886">
    <property type="term" value="C:plasma membrane"/>
    <property type="evidence" value="ECO:0007669"/>
    <property type="project" value="TreeGrafter"/>
</dbReference>